<dbReference type="AlphaFoldDB" id="F4S2K3"/>
<keyword evidence="3" id="KW-1185">Reference proteome</keyword>
<protein>
    <submittedName>
        <fullName evidence="2">Uncharacterized protein</fullName>
    </submittedName>
</protein>
<dbReference type="HOGENOM" id="CLU_831788_0_0_1"/>
<name>F4S2K3_MELLP</name>
<evidence type="ECO:0000256" key="1">
    <source>
        <dbReference type="SAM" id="MobiDB-lite"/>
    </source>
</evidence>
<dbReference type="Proteomes" id="UP000001072">
    <property type="component" value="Unassembled WGS sequence"/>
</dbReference>
<sequence>MFTPNIVPKTDTKPLPSELNKSNPQPTQPLQEWPGKGLRVSSLLEWYAASTTRGTRTPQWFERFGKEYEYEDQTVHRYWRWVDKVSYERFQKWHQEWPLVGDVTQENILVSQARRVFQLEFNAVARLKNSLVHERGLGVGKGPRPVVPRKRKNDSCLSLLCCFPTSGVNYILFLGVVVTRLNSRYFPFVPFVHYIIDLSDPENENNSICSRSIHITASEDLGWRALPFDNHDQPQDLDTDLVFALLPLSGDWPQSDALDYQWACKPANVDVDQTGRICYWDGRTTHHAIINSPNPAIDNILLNACALDANHDTLKDHLWFAQMFIHAACLFDKF</sequence>
<dbReference type="KEGG" id="mlr:MELLADRAFT_67303"/>
<gene>
    <name evidence="2" type="ORF">MELLADRAFT_67303</name>
</gene>
<dbReference type="VEuPathDB" id="FungiDB:MELLADRAFT_67303"/>
<feature type="region of interest" description="Disordered" evidence="1">
    <location>
        <begin position="1"/>
        <end position="34"/>
    </location>
</feature>
<dbReference type="RefSeq" id="XP_007415716.1">
    <property type="nucleotide sequence ID" value="XM_007415654.1"/>
</dbReference>
<dbReference type="EMBL" id="GL883141">
    <property type="protein sequence ID" value="EGG01116.1"/>
    <property type="molecule type" value="Genomic_DNA"/>
</dbReference>
<evidence type="ECO:0000313" key="2">
    <source>
        <dbReference type="EMBL" id="EGG01116.1"/>
    </source>
</evidence>
<feature type="compositionally biased region" description="Polar residues" evidence="1">
    <location>
        <begin position="19"/>
        <end position="30"/>
    </location>
</feature>
<dbReference type="InParanoid" id="F4S2K3"/>
<dbReference type="GeneID" id="18930812"/>
<reference evidence="3" key="1">
    <citation type="journal article" date="2011" name="Proc. Natl. Acad. Sci. U.S.A.">
        <title>Obligate biotrophy features unraveled by the genomic analysis of rust fungi.</title>
        <authorList>
            <person name="Duplessis S."/>
            <person name="Cuomo C.A."/>
            <person name="Lin Y.-C."/>
            <person name="Aerts A."/>
            <person name="Tisserant E."/>
            <person name="Veneault-Fourrey C."/>
            <person name="Joly D.L."/>
            <person name="Hacquard S."/>
            <person name="Amselem J."/>
            <person name="Cantarel B.L."/>
            <person name="Chiu R."/>
            <person name="Coutinho P.M."/>
            <person name="Feau N."/>
            <person name="Field M."/>
            <person name="Frey P."/>
            <person name="Gelhaye E."/>
            <person name="Goldberg J."/>
            <person name="Grabherr M.G."/>
            <person name="Kodira C.D."/>
            <person name="Kohler A."/>
            <person name="Kuees U."/>
            <person name="Lindquist E.A."/>
            <person name="Lucas S.M."/>
            <person name="Mago R."/>
            <person name="Mauceli E."/>
            <person name="Morin E."/>
            <person name="Murat C."/>
            <person name="Pangilinan J.L."/>
            <person name="Park R."/>
            <person name="Pearson M."/>
            <person name="Quesneville H."/>
            <person name="Rouhier N."/>
            <person name="Sakthikumar S."/>
            <person name="Salamov A.A."/>
            <person name="Schmutz J."/>
            <person name="Selles B."/>
            <person name="Shapiro H."/>
            <person name="Tanguay P."/>
            <person name="Tuskan G.A."/>
            <person name="Henrissat B."/>
            <person name="Van de Peer Y."/>
            <person name="Rouze P."/>
            <person name="Ellis J.G."/>
            <person name="Dodds P.N."/>
            <person name="Schein J.E."/>
            <person name="Zhong S."/>
            <person name="Hamelin R.C."/>
            <person name="Grigoriev I.V."/>
            <person name="Szabo L.J."/>
            <person name="Martin F."/>
        </authorList>
    </citation>
    <scope>NUCLEOTIDE SEQUENCE [LARGE SCALE GENOMIC DNA]</scope>
    <source>
        <strain evidence="3">98AG31 / pathotype 3-4-7</strain>
    </source>
</reference>
<accession>F4S2K3</accession>
<organism evidence="3">
    <name type="scientific">Melampsora larici-populina (strain 98AG31 / pathotype 3-4-7)</name>
    <name type="common">Poplar leaf rust fungus</name>
    <dbReference type="NCBI Taxonomy" id="747676"/>
    <lineage>
        <taxon>Eukaryota</taxon>
        <taxon>Fungi</taxon>
        <taxon>Dikarya</taxon>
        <taxon>Basidiomycota</taxon>
        <taxon>Pucciniomycotina</taxon>
        <taxon>Pucciniomycetes</taxon>
        <taxon>Pucciniales</taxon>
        <taxon>Melampsoraceae</taxon>
        <taxon>Melampsora</taxon>
    </lineage>
</organism>
<evidence type="ECO:0000313" key="3">
    <source>
        <dbReference type="Proteomes" id="UP000001072"/>
    </source>
</evidence>
<proteinExistence type="predicted"/>